<dbReference type="SUPFAM" id="SSF55486">
    <property type="entry name" value="Metalloproteases ('zincins'), catalytic domain"/>
    <property type="match status" value="2"/>
</dbReference>
<dbReference type="OrthoDB" id="291007at2759"/>
<dbReference type="Gene3D" id="3.40.390.10">
    <property type="entry name" value="Collagenase (Catalytic Domain)"/>
    <property type="match status" value="2"/>
</dbReference>
<dbReference type="GO" id="GO:0008270">
    <property type="term" value="F:zinc ion binding"/>
    <property type="evidence" value="ECO:0007669"/>
    <property type="project" value="InterPro"/>
</dbReference>
<protein>
    <submittedName>
        <fullName evidence="7">Predicted protein</fullName>
    </submittedName>
</protein>
<evidence type="ECO:0000256" key="1">
    <source>
        <dbReference type="ARBA" id="ARBA00022670"/>
    </source>
</evidence>
<evidence type="ECO:0000259" key="6">
    <source>
        <dbReference type="SMART" id="SM00235"/>
    </source>
</evidence>
<feature type="domain" description="Peptidase metallopeptidase" evidence="6">
    <location>
        <begin position="354"/>
        <end position="503"/>
    </location>
</feature>
<gene>
    <name evidence="7" type="ORF">LACBIDRAFT_293566</name>
</gene>
<evidence type="ECO:0000313" key="7">
    <source>
        <dbReference type="EMBL" id="EDR10532.1"/>
    </source>
</evidence>
<evidence type="ECO:0000313" key="8">
    <source>
        <dbReference type="Proteomes" id="UP000001194"/>
    </source>
</evidence>
<dbReference type="PANTHER" id="PTHR10127:SF850">
    <property type="entry name" value="METALLOENDOPEPTIDASE"/>
    <property type="match status" value="1"/>
</dbReference>
<dbReference type="EMBL" id="DS547097">
    <property type="protein sequence ID" value="EDR10532.1"/>
    <property type="molecule type" value="Genomic_DNA"/>
</dbReference>
<feature type="region of interest" description="Disordered" evidence="5">
    <location>
        <begin position="86"/>
        <end position="122"/>
    </location>
</feature>
<evidence type="ECO:0000256" key="2">
    <source>
        <dbReference type="ARBA" id="ARBA00022723"/>
    </source>
</evidence>
<evidence type="ECO:0000256" key="5">
    <source>
        <dbReference type="SAM" id="MobiDB-lite"/>
    </source>
</evidence>
<dbReference type="GO" id="GO:0031012">
    <property type="term" value="C:extracellular matrix"/>
    <property type="evidence" value="ECO:0007669"/>
    <property type="project" value="InterPro"/>
</dbReference>
<dbReference type="InParanoid" id="B0D485"/>
<accession>B0D485</accession>
<dbReference type="SMART" id="SM00235">
    <property type="entry name" value="ZnMc"/>
    <property type="match status" value="2"/>
</dbReference>
<dbReference type="RefSeq" id="XP_001878982.1">
    <property type="nucleotide sequence ID" value="XM_001878947.1"/>
</dbReference>
<organism evidence="8">
    <name type="scientific">Laccaria bicolor (strain S238N-H82 / ATCC MYA-4686)</name>
    <name type="common">Bicoloured deceiver</name>
    <name type="synonym">Laccaria laccata var. bicolor</name>
    <dbReference type="NCBI Taxonomy" id="486041"/>
    <lineage>
        <taxon>Eukaryota</taxon>
        <taxon>Fungi</taxon>
        <taxon>Dikarya</taxon>
        <taxon>Basidiomycota</taxon>
        <taxon>Agaricomycotina</taxon>
        <taxon>Agaricomycetes</taxon>
        <taxon>Agaricomycetidae</taxon>
        <taxon>Agaricales</taxon>
        <taxon>Agaricineae</taxon>
        <taxon>Hydnangiaceae</taxon>
        <taxon>Laccaria</taxon>
    </lineage>
</organism>
<evidence type="ECO:0000256" key="4">
    <source>
        <dbReference type="ARBA" id="ARBA00022833"/>
    </source>
</evidence>
<evidence type="ECO:0000256" key="3">
    <source>
        <dbReference type="ARBA" id="ARBA00022801"/>
    </source>
</evidence>
<dbReference type="HOGENOM" id="CLU_004605_0_0_1"/>
<keyword evidence="2" id="KW-0479">Metal-binding</keyword>
<dbReference type="GeneID" id="6074695"/>
<dbReference type="KEGG" id="lbc:LACBIDRAFT_293566"/>
<dbReference type="Pfam" id="PF00413">
    <property type="entry name" value="Peptidase_M10"/>
    <property type="match status" value="1"/>
</dbReference>
<dbReference type="InterPro" id="IPR006026">
    <property type="entry name" value="Peptidase_Metallo"/>
</dbReference>
<dbReference type="Proteomes" id="UP000001194">
    <property type="component" value="Unassembled WGS sequence"/>
</dbReference>
<feature type="region of interest" description="Disordered" evidence="5">
    <location>
        <begin position="1120"/>
        <end position="1154"/>
    </location>
</feature>
<dbReference type="GO" id="GO:0006508">
    <property type="term" value="P:proteolysis"/>
    <property type="evidence" value="ECO:0007669"/>
    <property type="project" value="UniProtKB-KW"/>
</dbReference>
<sequence>MKFIWKHPKFAQAVFKQNIRAIPRPSPAVCCHRANLPKFMIYLLSLGMSNRLPPNSSKSSPSWRITPLSPPTTHVTISDLIVGNPTASPGGISGGSGIPTSTLPNSTASVPTTSGSSNVDTIHEVPTEPTTITTTFLTQPPPSPIMFLVALASTSTPQLMTNTLTATEGVTQPPESTLLVSASPVTSGSVMVEGGGDVRANPSSNDSTPPITLKASSGSAIKDFEGLDDLEIVNHKLQPIHSIGSPLGEDATLPDGNSVSRNSSSDAIGVVDHSVVVNIPPDANVGEKEPLTLNSGEATKVLGDHLLTNEHVFAPWYKYACADVLLSLEPEGSSSDGTKSTLHRWENFWDNGSPFLKLPFQTITYAFMKGSLIQQRKVVAVLDQWSRYANIKFEHRESLNEATIRISFEERFGSFSYIGRTIESIPRDRATMNLGWLEDTLLFTDVERAVLLHEIGHTLGLSHEHASPALGGQGTLKQEAYENYNNYVIGGADEALVAGAFNAYANFELSNYLETDAGSIMKYFMPQEMNEESVQFLPNYGLSDMDLAFIMIIYPFPAGSTPVKDGWNLDHALWIAGVDGEIKELILEEYARSNWPEMRFQFINYYTEARAARSFHGVTDDQHLPSESVELDWHLPSEGVELSWHPPSEGVELDWCCAEDAFTGDEANDTVAAFDENLWLPGDVITYSFVQGLKDATPYRQRRVAETYAYYSSITNLRFRKIPFDGLAPAKADIHIYFGPIPNGRSSGWSMIGTTCQGSRQSQALIHERGGTVESSMCFTDMIARTETSIGDKVQEERILFHEIAHSLGLRHERLSTVTTDTHHHSESVVVPFDLNSIMLYADRSLETTKNWKNFKEFFNFRSPSFNHLPSVMDEAVLGVLYPYPDGDVFDHFEGDLRSLGLQSNLGKLSAQRDRAFSFSGRLDFAVEIGQLRRMIYDALANLAANPPSSSFLLTPSITSAAIGQTFHTPSPSINKPLFKVMGVRTQPKTTTGPFLKTILDELTKLFAPNSGQVFALQIPGRCLSQDQYAWDTTAAGIHGQSIKPAAVTESEFRLTDQLYNVGNVVSTPNGLNLSLVYEQCLNNLVPSPQQTSITRQQDQVRKWLMTDVPITGWVKDLVRSQRTQPNSDAAVSPETSAPRAISAPSATSPEKSLKPTFPVLHKLTEEGKINRMELADALMIEYLTAKQAWEAERDELILALKSDNTDAATRHLNHVTAIREGQLASKYADAVVRGHSHTVRQYLGYLDIKSAAELLQDAKDALRNSASSSLDGSMTIYPVQFQPIDWFQGLYTNFTVEDLFMNPDLIAQALDAKSKQLDILNTQLVYLQRSPSFGHDFEESQGTIDVAQSMYDQAQVELYTTYTNNVTSLAKTCINASGEFVMDEFVKLAKASGISEAAFLNIEQAMAKITSAQLAIVQVSRAYTHVFSAKSLAQAAETANETIRITADIIALTREVDELTSYLRVLRFGNAKATTATDSLKFASVDDVDLIPKEITSSPSRWQEVTITHTIDNPFSYESKFDSSKEDCSFFHKPESFSASGKDSPLSNISSVTVEVGFRCTLVTVDRGRWFQPQFFKQSNSFCHVDEKVSWSKWPQDFKTTDNLIAQGLHGAFDDINKYLRPAFPTGFLIAKDITIKVLQTSAEVRSSAAAFEKAVASSAGILCWSTSSPHDQSSGKTYAYAQADDGYVIRIPRPQIMGYMLQFTDPDMTKPIPDEDFLSSDDQ</sequence>
<feature type="compositionally biased region" description="Polar residues" evidence="5">
    <location>
        <begin position="1121"/>
        <end position="1136"/>
    </location>
</feature>
<feature type="compositionally biased region" description="Polar residues" evidence="5">
    <location>
        <begin position="103"/>
        <end position="120"/>
    </location>
</feature>
<dbReference type="InterPro" id="IPR024079">
    <property type="entry name" value="MetalloPept_cat_dom_sf"/>
</dbReference>
<name>B0D485_LACBS</name>
<dbReference type="InterPro" id="IPR001818">
    <property type="entry name" value="Pept_M10_metallopeptidase"/>
</dbReference>
<keyword evidence="8" id="KW-1185">Reference proteome</keyword>
<dbReference type="Pfam" id="PF01400">
    <property type="entry name" value="Astacin"/>
    <property type="match status" value="1"/>
</dbReference>
<reference evidence="7 8" key="1">
    <citation type="journal article" date="2008" name="Nature">
        <title>The genome of Laccaria bicolor provides insights into mycorrhizal symbiosis.</title>
        <authorList>
            <person name="Martin F."/>
            <person name="Aerts A."/>
            <person name="Ahren D."/>
            <person name="Brun A."/>
            <person name="Danchin E.G.J."/>
            <person name="Duchaussoy F."/>
            <person name="Gibon J."/>
            <person name="Kohler A."/>
            <person name="Lindquist E."/>
            <person name="Pereda V."/>
            <person name="Salamov A."/>
            <person name="Shapiro H.J."/>
            <person name="Wuyts J."/>
            <person name="Blaudez D."/>
            <person name="Buee M."/>
            <person name="Brokstein P."/>
            <person name="Canbaeck B."/>
            <person name="Cohen D."/>
            <person name="Courty P.E."/>
            <person name="Coutinho P.M."/>
            <person name="Delaruelle C."/>
            <person name="Detter J.C."/>
            <person name="Deveau A."/>
            <person name="DiFazio S."/>
            <person name="Duplessis S."/>
            <person name="Fraissinet-Tachet L."/>
            <person name="Lucic E."/>
            <person name="Frey-Klett P."/>
            <person name="Fourrey C."/>
            <person name="Feussner I."/>
            <person name="Gay G."/>
            <person name="Grimwood J."/>
            <person name="Hoegger P.J."/>
            <person name="Jain P."/>
            <person name="Kilaru S."/>
            <person name="Labbe J."/>
            <person name="Lin Y.C."/>
            <person name="Legue V."/>
            <person name="Le Tacon F."/>
            <person name="Marmeisse R."/>
            <person name="Melayah D."/>
            <person name="Montanini B."/>
            <person name="Muratet M."/>
            <person name="Nehls U."/>
            <person name="Niculita-Hirzel H."/>
            <person name="Oudot-Le Secq M.P."/>
            <person name="Peter M."/>
            <person name="Quesneville H."/>
            <person name="Rajashekar B."/>
            <person name="Reich M."/>
            <person name="Rouhier N."/>
            <person name="Schmutz J."/>
            <person name="Yin T."/>
            <person name="Chalot M."/>
            <person name="Henrissat B."/>
            <person name="Kuees U."/>
            <person name="Lucas S."/>
            <person name="Van de Peer Y."/>
            <person name="Podila G.K."/>
            <person name="Polle A."/>
            <person name="Pukkila P.J."/>
            <person name="Richardson P.M."/>
            <person name="Rouze P."/>
            <person name="Sanders I.R."/>
            <person name="Stajich J.E."/>
            <person name="Tunlid A."/>
            <person name="Tuskan G."/>
            <person name="Grigoriev I.V."/>
        </authorList>
    </citation>
    <scope>NUCLEOTIDE SEQUENCE [LARGE SCALE GENOMIC DNA]</scope>
    <source>
        <strain evidence="8">S238N-H82 / ATCC MYA-4686</strain>
    </source>
</reference>
<proteinExistence type="predicted"/>
<dbReference type="GO" id="GO:0004222">
    <property type="term" value="F:metalloendopeptidase activity"/>
    <property type="evidence" value="ECO:0007669"/>
    <property type="project" value="InterPro"/>
</dbReference>
<keyword evidence="4" id="KW-0862">Zinc</keyword>
<keyword evidence="3" id="KW-0378">Hydrolase</keyword>
<feature type="domain" description="Peptidase metallopeptidase" evidence="6">
    <location>
        <begin position="675"/>
        <end position="843"/>
    </location>
</feature>
<dbReference type="PANTHER" id="PTHR10127">
    <property type="entry name" value="DISCOIDIN, CUB, EGF, LAMININ , AND ZINC METALLOPROTEASE DOMAIN CONTAINING"/>
    <property type="match status" value="1"/>
</dbReference>
<dbReference type="InterPro" id="IPR001506">
    <property type="entry name" value="Peptidase_M12A"/>
</dbReference>
<keyword evidence="1" id="KW-0645">Protease</keyword>